<evidence type="ECO:0000256" key="1">
    <source>
        <dbReference type="ARBA" id="ARBA00023015"/>
    </source>
</evidence>
<sequence>MKVKRTSLVDQIYDLILQKIQNRELVPGDRLNIEELAKTFSVSRTPVRETINRLIQEGFVEQKHNVGPSIIKLSEEEEAGLIEANCYLFDIVIDTYQGLDTLKYLVEELEDIIAEQKAAYETDDEQGSHKASDCFHQTMIEYCTNRTIRECAAKTQNQINMCTFAYQAVSENRKQSINDHTEILIALKKGNIAKAKILMNEHNKFSGTTYMKRKLELEQSK</sequence>
<organism evidence="6 7">
    <name type="scientific">Anaerotruncus colihominis</name>
    <dbReference type="NCBI Taxonomy" id="169435"/>
    <lineage>
        <taxon>Bacteria</taxon>
        <taxon>Bacillati</taxon>
        <taxon>Bacillota</taxon>
        <taxon>Clostridia</taxon>
        <taxon>Eubacteriales</taxon>
        <taxon>Oscillospiraceae</taxon>
        <taxon>Anaerotruncus</taxon>
    </lineage>
</organism>
<keyword evidence="3" id="KW-0804">Transcription</keyword>
<evidence type="ECO:0000313" key="6">
    <source>
        <dbReference type="EMBL" id="NBH61298.1"/>
    </source>
</evidence>
<dbReference type="SUPFAM" id="SSF48008">
    <property type="entry name" value="GntR ligand-binding domain-like"/>
    <property type="match status" value="1"/>
</dbReference>
<dbReference type="InterPro" id="IPR036388">
    <property type="entry name" value="WH-like_DNA-bd_sf"/>
</dbReference>
<keyword evidence="4" id="KW-0175">Coiled coil</keyword>
<dbReference type="SUPFAM" id="SSF46785">
    <property type="entry name" value="Winged helix' DNA-binding domain"/>
    <property type="match status" value="1"/>
</dbReference>
<evidence type="ECO:0000313" key="7">
    <source>
        <dbReference type="Proteomes" id="UP000446866"/>
    </source>
</evidence>
<dbReference type="SMART" id="SM00345">
    <property type="entry name" value="HTH_GNTR"/>
    <property type="match status" value="1"/>
</dbReference>
<dbReference type="AlphaFoldDB" id="A0A845QML0"/>
<keyword evidence="2" id="KW-0238">DNA-binding</keyword>
<accession>A0A845QML0</accession>
<dbReference type="InterPro" id="IPR036390">
    <property type="entry name" value="WH_DNA-bd_sf"/>
</dbReference>
<dbReference type="CDD" id="cd07377">
    <property type="entry name" value="WHTH_GntR"/>
    <property type="match status" value="1"/>
</dbReference>
<protein>
    <submittedName>
        <fullName evidence="6">GntR family transcriptional regulator</fullName>
    </submittedName>
</protein>
<dbReference type="InterPro" id="IPR000524">
    <property type="entry name" value="Tscrpt_reg_HTH_GntR"/>
</dbReference>
<dbReference type="Gene3D" id="1.10.10.10">
    <property type="entry name" value="Winged helix-like DNA-binding domain superfamily/Winged helix DNA-binding domain"/>
    <property type="match status" value="1"/>
</dbReference>
<evidence type="ECO:0000256" key="3">
    <source>
        <dbReference type="ARBA" id="ARBA00023163"/>
    </source>
</evidence>
<dbReference type="Pfam" id="PF07729">
    <property type="entry name" value="FCD"/>
    <property type="match status" value="1"/>
</dbReference>
<gene>
    <name evidence="6" type="ORF">D0435_06495</name>
</gene>
<dbReference type="EMBL" id="QXWK01000010">
    <property type="protein sequence ID" value="NBH61298.1"/>
    <property type="molecule type" value="Genomic_DNA"/>
</dbReference>
<dbReference type="RefSeq" id="WP_160201578.1">
    <property type="nucleotide sequence ID" value="NZ_QXWK01000010.1"/>
</dbReference>
<keyword evidence="1" id="KW-0805">Transcription regulation</keyword>
<feature type="domain" description="HTH gntR-type" evidence="5">
    <location>
        <begin position="6"/>
        <end position="73"/>
    </location>
</feature>
<dbReference type="Pfam" id="PF00392">
    <property type="entry name" value="GntR"/>
    <property type="match status" value="1"/>
</dbReference>
<dbReference type="PROSITE" id="PS50949">
    <property type="entry name" value="HTH_GNTR"/>
    <property type="match status" value="1"/>
</dbReference>
<comment type="caution">
    <text evidence="6">The sequence shown here is derived from an EMBL/GenBank/DDBJ whole genome shotgun (WGS) entry which is preliminary data.</text>
</comment>
<dbReference type="InterPro" id="IPR011711">
    <property type="entry name" value="GntR_C"/>
</dbReference>
<dbReference type="InterPro" id="IPR008920">
    <property type="entry name" value="TF_FadR/GntR_C"/>
</dbReference>
<name>A0A845QML0_9FIRM</name>
<proteinExistence type="predicted"/>
<dbReference type="Gene3D" id="1.20.120.530">
    <property type="entry name" value="GntR ligand-binding domain-like"/>
    <property type="match status" value="1"/>
</dbReference>
<dbReference type="PANTHER" id="PTHR43537">
    <property type="entry name" value="TRANSCRIPTIONAL REGULATOR, GNTR FAMILY"/>
    <property type="match status" value="1"/>
</dbReference>
<reference evidence="6 7" key="1">
    <citation type="submission" date="2018-08" db="EMBL/GenBank/DDBJ databases">
        <title>Murine metabolic-syndrome-specific gut microbial biobank.</title>
        <authorList>
            <person name="Liu C."/>
        </authorList>
    </citation>
    <scope>NUCLEOTIDE SEQUENCE [LARGE SCALE GENOMIC DNA]</scope>
    <source>
        <strain evidence="6 7">28</strain>
    </source>
</reference>
<dbReference type="GO" id="GO:0003700">
    <property type="term" value="F:DNA-binding transcription factor activity"/>
    <property type="evidence" value="ECO:0007669"/>
    <property type="project" value="InterPro"/>
</dbReference>
<evidence type="ECO:0000256" key="2">
    <source>
        <dbReference type="ARBA" id="ARBA00023125"/>
    </source>
</evidence>
<evidence type="ECO:0000259" key="5">
    <source>
        <dbReference type="PROSITE" id="PS50949"/>
    </source>
</evidence>
<dbReference type="PANTHER" id="PTHR43537:SF45">
    <property type="entry name" value="GNTR FAMILY REGULATORY PROTEIN"/>
    <property type="match status" value="1"/>
</dbReference>
<keyword evidence="7" id="KW-1185">Reference proteome</keyword>
<dbReference type="Proteomes" id="UP000446866">
    <property type="component" value="Unassembled WGS sequence"/>
</dbReference>
<dbReference type="GO" id="GO:0003677">
    <property type="term" value="F:DNA binding"/>
    <property type="evidence" value="ECO:0007669"/>
    <property type="project" value="UniProtKB-KW"/>
</dbReference>
<feature type="coiled-coil region" evidence="4">
    <location>
        <begin position="99"/>
        <end position="126"/>
    </location>
</feature>
<evidence type="ECO:0000256" key="4">
    <source>
        <dbReference type="SAM" id="Coils"/>
    </source>
</evidence>